<reference evidence="1 2" key="1">
    <citation type="submission" date="2019-03" db="EMBL/GenBank/DDBJ databases">
        <title>First draft genome of Liparis tanakae, snailfish: a comprehensive survey of snailfish specific genes.</title>
        <authorList>
            <person name="Kim W."/>
            <person name="Song I."/>
            <person name="Jeong J.-H."/>
            <person name="Kim D."/>
            <person name="Kim S."/>
            <person name="Ryu S."/>
            <person name="Song J.Y."/>
            <person name="Lee S.K."/>
        </authorList>
    </citation>
    <scope>NUCLEOTIDE SEQUENCE [LARGE SCALE GENOMIC DNA]</scope>
    <source>
        <tissue evidence="1">Muscle</tissue>
    </source>
</reference>
<gene>
    <name evidence="1" type="ORF">EYF80_029450</name>
</gene>
<evidence type="ECO:0000313" key="1">
    <source>
        <dbReference type="EMBL" id="TNN60285.1"/>
    </source>
</evidence>
<evidence type="ECO:0000313" key="2">
    <source>
        <dbReference type="Proteomes" id="UP000314294"/>
    </source>
</evidence>
<keyword evidence="2" id="KW-1185">Reference proteome</keyword>
<protein>
    <submittedName>
        <fullName evidence="1">Uncharacterized protein</fullName>
    </submittedName>
</protein>
<dbReference type="AlphaFoldDB" id="A0A4Z2H4S1"/>
<comment type="caution">
    <text evidence="1">The sequence shown here is derived from an EMBL/GenBank/DDBJ whole genome shotgun (WGS) entry which is preliminary data.</text>
</comment>
<dbReference type="EMBL" id="SRLO01000336">
    <property type="protein sequence ID" value="TNN60285.1"/>
    <property type="molecule type" value="Genomic_DNA"/>
</dbReference>
<organism evidence="1 2">
    <name type="scientific">Liparis tanakae</name>
    <name type="common">Tanaka's snailfish</name>
    <dbReference type="NCBI Taxonomy" id="230148"/>
    <lineage>
        <taxon>Eukaryota</taxon>
        <taxon>Metazoa</taxon>
        <taxon>Chordata</taxon>
        <taxon>Craniata</taxon>
        <taxon>Vertebrata</taxon>
        <taxon>Euteleostomi</taxon>
        <taxon>Actinopterygii</taxon>
        <taxon>Neopterygii</taxon>
        <taxon>Teleostei</taxon>
        <taxon>Neoteleostei</taxon>
        <taxon>Acanthomorphata</taxon>
        <taxon>Eupercaria</taxon>
        <taxon>Perciformes</taxon>
        <taxon>Cottioidei</taxon>
        <taxon>Cottales</taxon>
        <taxon>Liparidae</taxon>
        <taxon>Liparis</taxon>
    </lineage>
</organism>
<name>A0A4Z2H4S1_9TELE</name>
<dbReference type="Proteomes" id="UP000314294">
    <property type="component" value="Unassembled WGS sequence"/>
</dbReference>
<proteinExistence type="predicted"/>
<sequence>METPQWEPHRLMLLSEMPAMRSWSKARVKNAANVLANTTLRSLTAQPIATLTCRRRERERGREEGTALHVAVGVFVLKELGEGGVLGVSVQSHHVVVVPAQLGQSHALGALGMRTFRRLTGEASSLGGEGYRRLLQLTTRLCISLITLSAMSLGKAAAKALKRCLDYSEFTPLCTGGSSPGFRELLTEIMSCELPSFYQVIIWKRCNAPPRSPKSLTAPLVLLHMVLKWSRVALTQTVDVQDGHQVVQLVVGGEGHGLPHRALGHLSITKQAEHPIATARETLGVIRAHEDRPEVASLRPHGVQHRGCMTLRRQEVKVVALMELIRSLVAMFLSACTVCWSGLW</sequence>
<accession>A0A4Z2H4S1</accession>